<dbReference type="AlphaFoldDB" id="A0A1M5AJZ4"/>
<dbReference type="InterPro" id="IPR052710">
    <property type="entry name" value="CAAX_protease"/>
</dbReference>
<dbReference type="RefSeq" id="WP_084068020.1">
    <property type="nucleotide sequence ID" value="NZ_FQVI01000020.1"/>
</dbReference>
<keyword evidence="1" id="KW-0812">Transmembrane</keyword>
<dbReference type="GO" id="GO:0004175">
    <property type="term" value="F:endopeptidase activity"/>
    <property type="evidence" value="ECO:0007669"/>
    <property type="project" value="UniProtKB-ARBA"/>
</dbReference>
<dbReference type="Proteomes" id="UP000184245">
    <property type="component" value="Unassembled WGS sequence"/>
</dbReference>
<protein>
    <submittedName>
        <fullName evidence="3">CAAX protease self-immunity</fullName>
    </submittedName>
</protein>
<keyword evidence="1" id="KW-0472">Membrane</keyword>
<evidence type="ECO:0000313" key="4">
    <source>
        <dbReference type="Proteomes" id="UP000184245"/>
    </source>
</evidence>
<name>A0A1M5AJZ4_9CLOT</name>
<evidence type="ECO:0000256" key="1">
    <source>
        <dbReference type="SAM" id="Phobius"/>
    </source>
</evidence>
<feature type="transmembrane region" description="Helical" evidence="1">
    <location>
        <begin position="111"/>
        <end position="132"/>
    </location>
</feature>
<accession>A0A1M5AJZ4</accession>
<feature type="transmembrane region" description="Helical" evidence="1">
    <location>
        <begin position="153"/>
        <end position="174"/>
    </location>
</feature>
<evidence type="ECO:0000313" key="3">
    <source>
        <dbReference type="EMBL" id="SHF30495.1"/>
    </source>
</evidence>
<keyword evidence="4" id="KW-1185">Reference proteome</keyword>
<keyword evidence="3" id="KW-0645">Protease</keyword>
<dbReference type="PANTHER" id="PTHR36435:SF1">
    <property type="entry name" value="CAAX AMINO TERMINAL PROTEASE FAMILY PROTEIN"/>
    <property type="match status" value="1"/>
</dbReference>
<dbReference type="InterPro" id="IPR003675">
    <property type="entry name" value="Rce1/LyrA-like_dom"/>
</dbReference>
<organism evidence="3 4">
    <name type="scientific">Lactonifactor longoviformis DSM 17459</name>
    <dbReference type="NCBI Taxonomy" id="1122155"/>
    <lineage>
        <taxon>Bacteria</taxon>
        <taxon>Bacillati</taxon>
        <taxon>Bacillota</taxon>
        <taxon>Clostridia</taxon>
        <taxon>Eubacteriales</taxon>
        <taxon>Clostridiaceae</taxon>
        <taxon>Lactonifactor</taxon>
    </lineage>
</organism>
<dbReference type="Pfam" id="PF02517">
    <property type="entry name" value="Rce1-like"/>
    <property type="match status" value="1"/>
</dbReference>
<evidence type="ECO:0000259" key="2">
    <source>
        <dbReference type="Pfam" id="PF02517"/>
    </source>
</evidence>
<dbReference type="STRING" id="1122155.SAMN02745158_03236"/>
<keyword evidence="3" id="KW-0378">Hydrolase</keyword>
<dbReference type="PANTHER" id="PTHR36435">
    <property type="entry name" value="SLR1288 PROTEIN"/>
    <property type="match status" value="1"/>
</dbReference>
<proteinExistence type="predicted"/>
<feature type="transmembrane region" description="Helical" evidence="1">
    <location>
        <begin position="35"/>
        <end position="56"/>
    </location>
</feature>
<feature type="transmembrane region" description="Helical" evidence="1">
    <location>
        <begin position="12"/>
        <end position="29"/>
    </location>
</feature>
<dbReference type="GO" id="GO:0006508">
    <property type="term" value="P:proteolysis"/>
    <property type="evidence" value="ECO:0007669"/>
    <property type="project" value="UniProtKB-KW"/>
</dbReference>
<reference evidence="3 4" key="1">
    <citation type="submission" date="2016-11" db="EMBL/GenBank/DDBJ databases">
        <authorList>
            <person name="Jaros S."/>
            <person name="Januszkiewicz K."/>
            <person name="Wedrychowicz H."/>
        </authorList>
    </citation>
    <scope>NUCLEOTIDE SEQUENCE [LARGE SCALE GENOMIC DNA]</scope>
    <source>
        <strain evidence="3 4">DSM 17459</strain>
    </source>
</reference>
<feature type="domain" description="CAAX prenyl protease 2/Lysostaphin resistance protein A-like" evidence="2">
    <location>
        <begin position="119"/>
        <end position="206"/>
    </location>
</feature>
<dbReference type="GO" id="GO:0080120">
    <property type="term" value="P:CAAX-box protein maturation"/>
    <property type="evidence" value="ECO:0007669"/>
    <property type="project" value="UniProtKB-ARBA"/>
</dbReference>
<dbReference type="EMBL" id="FQVI01000020">
    <property type="protein sequence ID" value="SHF30495.1"/>
    <property type="molecule type" value="Genomic_DNA"/>
</dbReference>
<dbReference type="OrthoDB" id="2035856at2"/>
<sequence>MDKRKLRPYHGLLFFAVVMFSFYFIMAPLQMQFGMYGLAMTELLLLAMAIVCVKLCRADFKEIFPVGRVRFSKAAGTILLWLASFLTVMVLTLIITWFFPDEMLGVSQGLSSVISSVPFAVGFLFTVVMPAVCEEAVHRGVILHSMLPLKKKWLIVLIMGILFGIFHTSIWRFVPTALLGAALSYVMLETENMVYPAIFHGVNNYVPLAISSYSAKILERAGSDLSQTSLNTVPVASIGVYLVMACCVPFAAYGGNYLLHYREEGYRSTFFPKKRQGMIITVLIVSTVLILAAGFALLLYGILFDSQFHDLLRQNM</sequence>
<feature type="transmembrane region" description="Helical" evidence="1">
    <location>
        <begin position="238"/>
        <end position="259"/>
    </location>
</feature>
<keyword evidence="1" id="KW-1133">Transmembrane helix</keyword>
<gene>
    <name evidence="3" type="ORF">SAMN02745158_03236</name>
</gene>
<feature type="transmembrane region" description="Helical" evidence="1">
    <location>
        <begin position="77"/>
        <end position="99"/>
    </location>
</feature>
<feature type="transmembrane region" description="Helical" evidence="1">
    <location>
        <begin position="279"/>
        <end position="303"/>
    </location>
</feature>